<dbReference type="PANTHER" id="PTHR20208:SF13">
    <property type="entry name" value="STRUCTURE-SPECIFIC ENDONUCLEASE SUBUNIT SLX1"/>
    <property type="match status" value="1"/>
</dbReference>
<dbReference type="InterPro" id="IPR035901">
    <property type="entry name" value="GIY-YIG_endonuc_sf"/>
</dbReference>
<protein>
    <recommendedName>
        <fullName evidence="9">GIY-YIG domain-containing protein</fullName>
    </recommendedName>
</protein>
<feature type="non-terminal residue" evidence="10">
    <location>
        <position position="338"/>
    </location>
</feature>
<keyword evidence="2" id="KW-0255">Endonuclease</keyword>
<keyword evidence="11" id="KW-1185">Reference proteome</keyword>
<dbReference type="Gene3D" id="3.40.1440.10">
    <property type="entry name" value="GIY-YIG endonuclease"/>
    <property type="match status" value="1"/>
</dbReference>
<evidence type="ECO:0000256" key="6">
    <source>
        <dbReference type="ARBA" id="ARBA00023204"/>
    </source>
</evidence>
<feature type="region of interest" description="Disordered" evidence="8">
    <location>
        <begin position="179"/>
        <end position="219"/>
    </location>
</feature>
<evidence type="ECO:0000256" key="2">
    <source>
        <dbReference type="ARBA" id="ARBA00022759"/>
    </source>
</evidence>
<dbReference type="EMBL" id="BRYB01002808">
    <property type="protein sequence ID" value="GMI25743.1"/>
    <property type="molecule type" value="Genomic_DNA"/>
</dbReference>
<dbReference type="InterPro" id="IPR000305">
    <property type="entry name" value="GIY-YIG_endonuc"/>
</dbReference>
<keyword evidence="1" id="KW-0540">Nuclease</keyword>
<keyword evidence="5" id="KW-0233">DNA recombination</keyword>
<keyword evidence="3" id="KW-0227">DNA damage</keyword>
<dbReference type="HAMAP" id="MF_03100">
    <property type="entry name" value="Endonuc_su_Slx1"/>
    <property type="match status" value="1"/>
</dbReference>
<accession>A0ABQ6MGN3</accession>
<dbReference type="InterPro" id="IPR013083">
    <property type="entry name" value="Znf_RING/FYVE/PHD"/>
</dbReference>
<keyword evidence="7" id="KW-0539">Nucleus</keyword>
<evidence type="ECO:0000256" key="7">
    <source>
        <dbReference type="ARBA" id="ARBA00023242"/>
    </source>
</evidence>
<evidence type="ECO:0000256" key="5">
    <source>
        <dbReference type="ARBA" id="ARBA00023172"/>
    </source>
</evidence>
<evidence type="ECO:0000259" key="9">
    <source>
        <dbReference type="PROSITE" id="PS50164"/>
    </source>
</evidence>
<evidence type="ECO:0000256" key="8">
    <source>
        <dbReference type="SAM" id="MobiDB-lite"/>
    </source>
</evidence>
<dbReference type="CDD" id="cd10455">
    <property type="entry name" value="GIY-YIG_SLX1"/>
    <property type="match status" value="1"/>
</dbReference>
<dbReference type="Pfam" id="PF01541">
    <property type="entry name" value="GIY-YIG"/>
    <property type="match status" value="1"/>
</dbReference>
<dbReference type="PROSITE" id="PS50164">
    <property type="entry name" value="GIY_YIG"/>
    <property type="match status" value="1"/>
</dbReference>
<gene>
    <name evidence="10" type="ORF">TeGR_g9909</name>
</gene>
<evidence type="ECO:0000256" key="3">
    <source>
        <dbReference type="ARBA" id="ARBA00022763"/>
    </source>
</evidence>
<evidence type="ECO:0000256" key="4">
    <source>
        <dbReference type="ARBA" id="ARBA00022801"/>
    </source>
</evidence>
<dbReference type="InterPro" id="IPR050381">
    <property type="entry name" value="SLX1_endonuclease"/>
</dbReference>
<keyword evidence="6" id="KW-0234">DNA repair</keyword>
<evidence type="ECO:0000313" key="10">
    <source>
        <dbReference type="EMBL" id="GMI25743.1"/>
    </source>
</evidence>
<reference evidence="10 11" key="1">
    <citation type="journal article" date="2023" name="Commun. Biol.">
        <title>Genome analysis of Parmales, the sister group of diatoms, reveals the evolutionary specialization of diatoms from phago-mixotrophs to photoautotrophs.</title>
        <authorList>
            <person name="Ban H."/>
            <person name="Sato S."/>
            <person name="Yoshikawa S."/>
            <person name="Yamada K."/>
            <person name="Nakamura Y."/>
            <person name="Ichinomiya M."/>
            <person name="Sato N."/>
            <person name="Blanc-Mathieu R."/>
            <person name="Endo H."/>
            <person name="Kuwata A."/>
            <person name="Ogata H."/>
        </authorList>
    </citation>
    <scope>NUCLEOTIDE SEQUENCE [LARGE SCALE GENOMIC DNA]</scope>
</reference>
<sequence length="338" mass="36117">MPKASQTKASPFHHCYLLRSTLPQHPASTYVGYTVDPGQRLRKHNGEIKGGARHTSRRGRPWEFVCVVGGFASHHAGLSFEWNWQKTWKAKTVNAMLPKAKQRALKNKRGVAHKLKCLLLLLNSEQWRNEGLTLYFASGERRGLLDQKAVKDVAYAKLPPGQLVEVCAVSDMPFAVAKKKKKTSLPEESEEEDDDDFEEAPSSDSDGSDSDSSAEPRWGTLATPSAADVARCAVCRSPEFAAAGAPMLCPVAGCGAAFHVSCLQRELLATTAAAAVATTTAAAVGGGRPPIPGAPTKGPCPKCGGELVWAQLVMARRRGGASSQAYRAATRLGEGAKP</sequence>
<proteinExistence type="inferred from homology"/>
<name>A0ABQ6MGN3_9STRA</name>
<dbReference type="InterPro" id="IPR027520">
    <property type="entry name" value="Slx1"/>
</dbReference>
<keyword evidence="4" id="KW-0378">Hydrolase</keyword>
<dbReference type="PANTHER" id="PTHR20208">
    <property type="entry name" value="STRUCTURE-SPECIFIC ENDONUCLEASE SUBUNIT SLX1"/>
    <property type="match status" value="1"/>
</dbReference>
<comment type="caution">
    <text evidence="10">The sequence shown here is derived from an EMBL/GenBank/DDBJ whole genome shotgun (WGS) entry which is preliminary data.</text>
</comment>
<feature type="domain" description="GIY-YIG" evidence="9">
    <location>
        <begin position="11"/>
        <end position="94"/>
    </location>
</feature>
<feature type="compositionally biased region" description="Acidic residues" evidence="8">
    <location>
        <begin position="187"/>
        <end position="209"/>
    </location>
</feature>
<dbReference type="Gene3D" id="3.30.40.10">
    <property type="entry name" value="Zinc/RING finger domain, C3HC4 (zinc finger)"/>
    <property type="match status" value="1"/>
</dbReference>
<evidence type="ECO:0000313" key="11">
    <source>
        <dbReference type="Proteomes" id="UP001165060"/>
    </source>
</evidence>
<evidence type="ECO:0000256" key="1">
    <source>
        <dbReference type="ARBA" id="ARBA00022722"/>
    </source>
</evidence>
<dbReference type="Proteomes" id="UP001165060">
    <property type="component" value="Unassembled WGS sequence"/>
</dbReference>
<organism evidence="10 11">
    <name type="scientific">Tetraparma gracilis</name>
    <dbReference type="NCBI Taxonomy" id="2962635"/>
    <lineage>
        <taxon>Eukaryota</taxon>
        <taxon>Sar</taxon>
        <taxon>Stramenopiles</taxon>
        <taxon>Ochrophyta</taxon>
        <taxon>Bolidophyceae</taxon>
        <taxon>Parmales</taxon>
        <taxon>Triparmaceae</taxon>
        <taxon>Tetraparma</taxon>
    </lineage>
</organism>